<evidence type="ECO:0000256" key="7">
    <source>
        <dbReference type="ARBA" id="ARBA00022989"/>
    </source>
</evidence>
<keyword evidence="12" id="KW-1185">Reference proteome</keyword>
<dbReference type="OrthoDB" id="28748at2759"/>
<evidence type="ECO:0000256" key="1">
    <source>
        <dbReference type="ARBA" id="ARBA00004477"/>
    </source>
</evidence>
<evidence type="ECO:0008006" key="13">
    <source>
        <dbReference type="Google" id="ProtNLM"/>
    </source>
</evidence>
<evidence type="ECO:0000313" key="12">
    <source>
        <dbReference type="Proteomes" id="UP000219338"/>
    </source>
</evidence>
<evidence type="ECO:0000256" key="2">
    <source>
        <dbReference type="ARBA" id="ARBA00004687"/>
    </source>
</evidence>
<dbReference type="AlphaFoldDB" id="A0A284QQ51"/>
<keyword evidence="6" id="KW-0256">Endoplasmic reticulum</keyword>
<evidence type="ECO:0000256" key="8">
    <source>
        <dbReference type="ARBA" id="ARBA00023136"/>
    </source>
</evidence>
<keyword evidence="4" id="KW-0337">GPI-anchor biosynthesis</keyword>
<evidence type="ECO:0000256" key="6">
    <source>
        <dbReference type="ARBA" id="ARBA00022824"/>
    </source>
</evidence>
<evidence type="ECO:0000313" key="11">
    <source>
        <dbReference type="EMBL" id="SJK98597.1"/>
    </source>
</evidence>
<dbReference type="GO" id="GO:0006506">
    <property type="term" value="P:GPI anchor biosynthetic process"/>
    <property type="evidence" value="ECO:0007669"/>
    <property type="project" value="UniProtKB-UniPathway"/>
</dbReference>
<evidence type="ECO:0000256" key="9">
    <source>
        <dbReference type="ARBA" id="ARBA00023180"/>
    </source>
</evidence>
<keyword evidence="5 10" id="KW-0812">Transmembrane</keyword>
<dbReference type="Proteomes" id="UP000219338">
    <property type="component" value="Unassembled WGS sequence"/>
</dbReference>
<dbReference type="OMA" id="AEHKYAV"/>
<evidence type="ECO:0000256" key="5">
    <source>
        <dbReference type="ARBA" id="ARBA00022692"/>
    </source>
</evidence>
<feature type="transmembrane region" description="Helical" evidence="10">
    <location>
        <begin position="27"/>
        <end position="44"/>
    </location>
</feature>
<dbReference type="GO" id="GO:0042765">
    <property type="term" value="C:GPI-anchor transamidase complex"/>
    <property type="evidence" value="ECO:0007669"/>
    <property type="project" value="InterPro"/>
</dbReference>
<dbReference type="UniPathway" id="UPA00196"/>
<gene>
    <name evidence="11" type="ORF">ARMOST_01865</name>
</gene>
<feature type="transmembrane region" description="Helical" evidence="10">
    <location>
        <begin position="469"/>
        <end position="488"/>
    </location>
</feature>
<accession>A0A284QQ51</accession>
<evidence type="ECO:0000256" key="10">
    <source>
        <dbReference type="SAM" id="Phobius"/>
    </source>
</evidence>
<protein>
    <recommendedName>
        <fullName evidence="13">GPI transamidase component PIG-S</fullName>
    </recommendedName>
</protein>
<dbReference type="PANTHER" id="PTHR21072:SF13">
    <property type="entry name" value="GPI TRANSAMIDASE COMPONENT PIG-S"/>
    <property type="match status" value="1"/>
</dbReference>
<evidence type="ECO:0000256" key="3">
    <source>
        <dbReference type="ARBA" id="ARBA00005316"/>
    </source>
</evidence>
<proteinExistence type="inferred from homology"/>
<reference evidence="12" key="1">
    <citation type="journal article" date="2017" name="Nat. Ecol. Evol.">
        <title>Genome expansion and lineage-specific genetic innovations in the forest pathogenic fungi Armillaria.</title>
        <authorList>
            <person name="Sipos G."/>
            <person name="Prasanna A.N."/>
            <person name="Walter M.C."/>
            <person name="O'Connor E."/>
            <person name="Balint B."/>
            <person name="Krizsan K."/>
            <person name="Kiss B."/>
            <person name="Hess J."/>
            <person name="Varga T."/>
            <person name="Slot J."/>
            <person name="Riley R."/>
            <person name="Boka B."/>
            <person name="Rigling D."/>
            <person name="Barry K."/>
            <person name="Lee J."/>
            <person name="Mihaltcheva S."/>
            <person name="LaButti K."/>
            <person name="Lipzen A."/>
            <person name="Waldron R."/>
            <person name="Moloney N.M."/>
            <person name="Sperisen C."/>
            <person name="Kredics L."/>
            <person name="Vagvoelgyi C."/>
            <person name="Patrignani A."/>
            <person name="Fitzpatrick D."/>
            <person name="Nagy I."/>
            <person name="Doyle S."/>
            <person name="Anderson J.B."/>
            <person name="Grigoriev I.V."/>
            <person name="Gueldener U."/>
            <person name="Muensterkoetter M."/>
            <person name="Nagy L.G."/>
        </authorList>
    </citation>
    <scope>NUCLEOTIDE SEQUENCE [LARGE SCALE GENOMIC DNA]</scope>
    <source>
        <strain evidence="12">C18/9</strain>
    </source>
</reference>
<dbReference type="InterPro" id="IPR019540">
    <property type="entry name" value="PtdIno-glycan_biosynth_class_S"/>
</dbReference>
<evidence type="ECO:0000256" key="4">
    <source>
        <dbReference type="ARBA" id="ARBA00022502"/>
    </source>
</evidence>
<keyword evidence="8 10" id="KW-0472">Membrane</keyword>
<organism evidence="11 12">
    <name type="scientific">Armillaria ostoyae</name>
    <name type="common">Armillaria root rot fungus</name>
    <dbReference type="NCBI Taxonomy" id="47428"/>
    <lineage>
        <taxon>Eukaryota</taxon>
        <taxon>Fungi</taxon>
        <taxon>Dikarya</taxon>
        <taxon>Basidiomycota</taxon>
        <taxon>Agaricomycotina</taxon>
        <taxon>Agaricomycetes</taxon>
        <taxon>Agaricomycetidae</taxon>
        <taxon>Agaricales</taxon>
        <taxon>Marasmiineae</taxon>
        <taxon>Physalacriaceae</taxon>
        <taxon>Armillaria</taxon>
    </lineage>
</organism>
<dbReference type="GO" id="GO:0016255">
    <property type="term" value="P:attachment of GPI anchor to protein"/>
    <property type="evidence" value="ECO:0007669"/>
    <property type="project" value="InterPro"/>
</dbReference>
<comment type="subcellular location">
    <subcellularLocation>
        <location evidence="1">Endoplasmic reticulum membrane</location>
        <topology evidence="1">Multi-pass membrane protein</topology>
    </subcellularLocation>
</comment>
<keyword evidence="9" id="KW-0325">Glycoprotein</keyword>
<sequence>MSASPGHETPLRDPSSIFFQSHRVRRLIIASYWVVILLATPLWWHTTSIERLSLPTAQVQYQAKTVLSFPITIRLDPSLVQDDPSITGKLQQLFDTHSSKGGQWRGLSIHVEVGSEADSLDMPGTYSVTWTPSADTVITGRRISFPIHHRPLPHLADVLAALLVPYSSDPDREYRIAQYSPRFRLSFTLLNEDAAAGQAITGWDLTNAIHHHVDPIVTALSILHNFTIESQVQFHAPLAFKPQALDNESFGLTPEDLTVFINSAEWTLSSSSSNDPVLHFILFVPSGARKPLVILNPDGSLSHSNSFLIPQWGGVTIYNPSDDSPPHRYMSSIDLDTLFPAFSNQLLALLGVPGLHADVRISPDDNSLLSDWQLDALLRRRAFENDRGAKDTLRSTVKLVDQIENMPVGQVVRDDVRDALSALEKMHSLSANSLVETMRLSADAATHASRAFFNPGMLALLYFPPEHKYAVYTPLFASAVIPLIAAALREFLAWRRQHRQVANT</sequence>
<dbReference type="Pfam" id="PF10510">
    <property type="entry name" value="PIG-S"/>
    <property type="match status" value="1"/>
</dbReference>
<dbReference type="EMBL" id="FUEG01000001">
    <property type="protein sequence ID" value="SJK98597.1"/>
    <property type="molecule type" value="Genomic_DNA"/>
</dbReference>
<keyword evidence="7 10" id="KW-1133">Transmembrane helix</keyword>
<comment type="pathway">
    <text evidence="2">Glycolipid biosynthesis; glycosylphosphatidylinositol-anchor biosynthesis.</text>
</comment>
<dbReference type="STRING" id="47428.A0A284QQ51"/>
<name>A0A284QQ51_ARMOS</name>
<comment type="similarity">
    <text evidence="3">Belongs to the PIGS family.</text>
</comment>
<dbReference type="PANTHER" id="PTHR21072">
    <property type="entry name" value="GPI TRANSAMIDASE COMPONENT PIG-S"/>
    <property type="match status" value="1"/>
</dbReference>